<dbReference type="Proteomes" id="UP000507470">
    <property type="component" value="Unassembled WGS sequence"/>
</dbReference>
<dbReference type="OrthoDB" id="6134459at2759"/>
<accession>A0A6J8CJ76</accession>
<reference evidence="1 2" key="1">
    <citation type="submission" date="2020-06" db="EMBL/GenBank/DDBJ databases">
        <authorList>
            <person name="Li R."/>
            <person name="Bekaert M."/>
        </authorList>
    </citation>
    <scope>NUCLEOTIDE SEQUENCE [LARGE SCALE GENOMIC DNA]</scope>
    <source>
        <strain evidence="2">wild</strain>
    </source>
</reference>
<evidence type="ECO:0008006" key="3">
    <source>
        <dbReference type="Google" id="ProtNLM"/>
    </source>
</evidence>
<organism evidence="1 2">
    <name type="scientific">Mytilus coruscus</name>
    <name type="common">Sea mussel</name>
    <dbReference type="NCBI Taxonomy" id="42192"/>
    <lineage>
        <taxon>Eukaryota</taxon>
        <taxon>Metazoa</taxon>
        <taxon>Spiralia</taxon>
        <taxon>Lophotrochozoa</taxon>
        <taxon>Mollusca</taxon>
        <taxon>Bivalvia</taxon>
        <taxon>Autobranchia</taxon>
        <taxon>Pteriomorphia</taxon>
        <taxon>Mytilida</taxon>
        <taxon>Mytiloidea</taxon>
        <taxon>Mytilidae</taxon>
        <taxon>Mytilinae</taxon>
        <taxon>Mytilus</taxon>
    </lineage>
</organism>
<gene>
    <name evidence="1" type="ORF">MCOR_30202</name>
</gene>
<name>A0A6J8CJ76_MYTCO</name>
<proteinExistence type="predicted"/>
<evidence type="ECO:0000313" key="1">
    <source>
        <dbReference type="EMBL" id="CAC5395536.1"/>
    </source>
</evidence>
<keyword evidence="2" id="KW-1185">Reference proteome</keyword>
<evidence type="ECO:0000313" key="2">
    <source>
        <dbReference type="Proteomes" id="UP000507470"/>
    </source>
</evidence>
<dbReference type="AlphaFoldDB" id="A0A6J8CJ76"/>
<dbReference type="EMBL" id="CACVKT020005542">
    <property type="protein sequence ID" value="CAC5395536.1"/>
    <property type="molecule type" value="Genomic_DNA"/>
</dbReference>
<protein>
    <recommendedName>
        <fullName evidence="3">SMB domain-containing protein</fullName>
    </recommendedName>
</protein>
<sequence>MNHRYCQCDPECIDYGNCCSDAIKDPEYVSRYQNHWHCYENSNSIDYYGGFFVVKSCPVGYESTTIASRCSSDSFVENGPCVVSWNDIIFNNKFCALCNGITKFRSCDLIFYGDWYSILQAGNHLNKTKSEKLQIMLRSRTLFYVIFPPVNVTGRSCMSSLTTSTNTDCQQSSINPVYWLQRGNTQVWKNVFCALEQLQDALQCVGKHYDILGELFICYVQLLTRRHNTRSNNL</sequence>